<accession>A0A0E9Q2T9</accession>
<reference evidence="1" key="1">
    <citation type="submission" date="2014-11" db="EMBL/GenBank/DDBJ databases">
        <authorList>
            <person name="Amaro Gonzalez C."/>
        </authorList>
    </citation>
    <scope>NUCLEOTIDE SEQUENCE</scope>
</reference>
<proteinExistence type="predicted"/>
<protein>
    <submittedName>
        <fullName evidence="1">Uncharacterized protein</fullName>
    </submittedName>
</protein>
<reference evidence="1" key="2">
    <citation type="journal article" date="2015" name="Fish Shellfish Immunol.">
        <title>Early steps in the European eel (Anguilla anguilla)-Vibrio vulnificus interaction in the gills: Role of the RtxA13 toxin.</title>
        <authorList>
            <person name="Callol A."/>
            <person name="Pajuelo D."/>
            <person name="Ebbesson L."/>
            <person name="Teles M."/>
            <person name="MacKenzie S."/>
            <person name="Amaro C."/>
        </authorList>
    </citation>
    <scope>NUCLEOTIDE SEQUENCE</scope>
</reference>
<organism evidence="1">
    <name type="scientific">Anguilla anguilla</name>
    <name type="common">European freshwater eel</name>
    <name type="synonym">Muraena anguilla</name>
    <dbReference type="NCBI Taxonomy" id="7936"/>
    <lineage>
        <taxon>Eukaryota</taxon>
        <taxon>Metazoa</taxon>
        <taxon>Chordata</taxon>
        <taxon>Craniata</taxon>
        <taxon>Vertebrata</taxon>
        <taxon>Euteleostomi</taxon>
        <taxon>Actinopterygii</taxon>
        <taxon>Neopterygii</taxon>
        <taxon>Teleostei</taxon>
        <taxon>Anguilliformes</taxon>
        <taxon>Anguillidae</taxon>
        <taxon>Anguilla</taxon>
    </lineage>
</organism>
<evidence type="ECO:0000313" key="1">
    <source>
        <dbReference type="EMBL" id="JAH11216.1"/>
    </source>
</evidence>
<sequence length="25" mass="3003">MFIKGRFIKLCCLLAKEEMSWVKDI</sequence>
<dbReference type="EMBL" id="GBXM01097361">
    <property type="protein sequence ID" value="JAH11216.1"/>
    <property type="molecule type" value="Transcribed_RNA"/>
</dbReference>
<name>A0A0E9Q2T9_ANGAN</name>
<dbReference type="AlphaFoldDB" id="A0A0E9Q2T9"/>